<protein>
    <submittedName>
        <fullName evidence="2">Uncharacterized protein</fullName>
    </submittedName>
</protein>
<sequence length="306" mass="33084">MLLIAGFSRAPTACVPLHLLLSSSRDHSDHNHLAELLRSACQLANVLSTTFGVKGASEVLPAWIPGVELIKCAMWKKIIFVEVTLSTGPLIIFWPQTSAHGESIFGVATPFRPGDRHFAKLALWDNVFECLLDELPRPALVSPPFATSKCPDRSPRHIAMAGDGDLATEIAIANSFTSNSTTTSPSTLGQLYSCSGHETAPNETPCRNTAKLDPLVYIGIPTTWHAAVTFLACVRIGALHSVVLEGFFTEALRNRVIHCHILIISALVRYDEDVAVTPNTNPTNPTSSSTPTTFRSRKFGGSSQNI</sequence>
<feature type="region of interest" description="Disordered" evidence="1">
    <location>
        <begin position="276"/>
        <end position="306"/>
    </location>
</feature>
<gene>
    <name evidence="2" type="ORF">GGX14DRAFT_398868</name>
</gene>
<proteinExistence type="predicted"/>
<comment type="caution">
    <text evidence="2">The sequence shown here is derived from an EMBL/GenBank/DDBJ whole genome shotgun (WGS) entry which is preliminary data.</text>
</comment>
<feature type="compositionally biased region" description="Low complexity" evidence="1">
    <location>
        <begin position="277"/>
        <end position="293"/>
    </location>
</feature>
<dbReference type="Gene3D" id="3.40.50.12780">
    <property type="entry name" value="N-terminal domain of ligase-like"/>
    <property type="match status" value="1"/>
</dbReference>
<dbReference type="Proteomes" id="UP001219525">
    <property type="component" value="Unassembled WGS sequence"/>
</dbReference>
<evidence type="ECO:0000313" key="2">
    <source>
        <dbReference type="EMBL" id="KAJ7203284.1"/>
    </source>
</evidence>
<accession>A0AAD6VCN3</accession>
<keyword evidence="3" id="KW-1185">Reference proteome</keyword>
<evidence type="ECO:0000256" key="1">
    <source>
        <dbReference type="SAM" id="MobiDB-lite"/>
    </source>
</evidence>
<reference evidence="2" key="1">
    <citation type="submission" date="2023-03" db="EMBL/GenBank/DDBJ databases">
        <title>Massive genome expansion in bonnet fungi (Mycena s.s.) driven by repeated elements and novel gene families across ecological guilds.</title>
        <authorList>
            <consortium name="Lawrence Berkeley National Laboratory"/>
            <person name="Harder C.B."/>
            <person name="Miyauchi S."/>
            <person name="Viragh M."/>
            <person name="Kuo A."/>
            <person name="Thoen E."/>
            <person name="Andreopoulos B."/>
            <person name="Lu D."/>
            <person name="Skrede I."/>
            <person name="Drula E."/>
            <person name="Henrissat B."/>
            <person name="Morin E."/>
            <person name="Kohler A."/>
            <person name="Barry K."/>
            <person name="LaButti K."/>
            <person name="Morin E."/>
            <person name="Salamov A."/>
            <person name="Lipzen A."/>
            <person name="Mereny Z."/>
            <person name="Hegedus B."/>
            <person name="Baldrian P."/>
            <person name="Stursova M."/>
            <person name="Weitz H."/>
            <person name="Taylor A."/>
            <person name="Grigoriev I.V."/>
            <person name="Nagy L.G."/>
            <person name="Martin F."/>
            <person name="Kauserud H."/>
        </authorList>
    </citation>
    <scope>NUCLEOTIDE SEQUENCE</scope>
    <source>
        <strain evidence="2">9144</strain>
    </source>
</reference>
<evidence type="ECO:0000313" key="3">
    <source>
        <dbReference type="Proteomes" id="UP001219525"/>
    </source>
</evidence>
<dbReference type="AlphaFoldDB" id="A0AAD6VCN3"/>
<organism evidence="2 3">
    <name type="scientific">Mycena pura</name>
    <dbReference type="NCBI Taxonomy" id="153505"/>
    <lineage>
        <taxon>Eukaryota</taxon>
        <taxon>Fungi</taxon>
        <taxon>Dikarya</taxon>
        <taxon>Basidiomycota</taxon>
        <taxon>Agaricomycotina</taxon>
        <taxon>Agaricomycetes</taxon>
        <taxon>Agaricomycetidae</taxon>
        <taxon>Agaricales</taxon>
        <taxon>Marasmiineae</taxon>
        <taxon>Mycenaceae</taxon>
        <taxon>Mycena</taxon>
    </lineage>
</organism>
<dbReference type="InterPro" id="IPR042099">
    <property type="entry name" value="ANL_N_sf"/>
</dbReference>
<dbReference type="EMBL" id="JARJCW010000051">
    <property type="protein sequence ID" value="KAJ7203284.1"/>
    <property type="molecule type" value="Genomic_DNA"/>
</dbReference>
<name>A0AAD6VCN3_9AGAR</name>